<dbReference type="EMBL" id="PPSX01000104">
    <property type="protein sequence ID" value="RZQ51345.1"/>
    <property type="molecule type" value="Genomic_DNA"/>
</dbReference>
<comment type="caution">
    <text evidence="6">The sequence shown here is derived from an EMBL/GenBank/DDBJ whole genome shotgun (WGS) entry which is preliminary data.</text>
</comment>
<dbReference type="PANTHER" id="PTHR30579:SF7">
    <property type="entry name" value="HTH-TYPE TRANSCRIPTIONAL REGULATOR LRHA-RELATED"/>
    <property type="match status" value="1"/>
</dbReference>
<dbReference type="SUPFAM" id="SSF46785">
    <property type="entry name" value="Winged helix' DNA-binding domain"/>
    <property type="match status" value="1"/>
</dbReference>
<evidence type="ECO:0000256" key="2">
    <source>
        <dbReference type="ARBA" id="ARBA00023015"/>
    </source>
</evidence>
<dbReference type="InterPro" id="IPR000847">
    <property type="entry name" value="LysR_HTH_N"/>
</dbReference>
<name>A0A4Q7IID5_9GAMM</name>
<evidence type="ECO:0000256" key="3">
    <source>
        <dbReference type="ARBA" id="ARBA00023125"/>
    </source>
</evidence>
<dbReference type="PRINTS" id="PR00039">
    <property type="entry name" value="HTHLYSR"/>
</dbReference>
<reference evidence="6 7" key="1">
    <citation type="submission" date="2018-01" db="EMBL/GenBank/DDBJ databases">
        <title>Co-occurrence of chitin degradation, pigmentation and bioactivity in marine Pseudoalteromonas.</title>
        <authorList>
            <person name="Paulsen S."/>
            <person name="Gram L."/>
            <person name="Machado H."/>
        </authorList>
    </citation>
    <scope>NUCLEOTIDE SEQUENCE [LARGE SCALE GENOMIC DNA]</scope>
    <source>
        <strain evidence="6 7">S3898</strain>
    </source>
</reference>
<dbReference type="InterPro" id="IPR036388">
    <property type="entry name" value="WH-like_DNA-bd_sf"/>
</dbReference>
<dbReference type="SUPFAM" id="SSF53850">
    <property type="entry name" value="Periplasmic binding protein-like II"/>
    <property type="match status" value="1"/>
</dbReference>
<proteinExistence type="inferred from homology"/>
<dbReference type="Pfam" id="PF03466">
    <property type="entry name" value="LysR_substrate"/>
    <property type="match status" value="1"/>
</dbReference>
<dbReference type="RefSeq" id="WP_130257229.1">
    <property type="nucleotide sequence ID" value="NZ_PPSX01000104.1"/>
</dbReference>
<dbReference type="Proteomes" id="UP000291338">
    <property type="component" value="Unassembled WGS sequence"/>
</dbReference>
<evidence type="ECO:0000256" key="1">
    <source>
        <dbReference type="ARBA" id="ARBA00009437"/>
    </source>
</evidence>
<keyword evidence="2" id="KW-0805">Transcription regulation</keyword>
<dbReference type="InterPro" id="IPR050176">
    <property type="entry name" value="LTTR"/>
</dbReference>
<protein>
    <submittedName>
        <fullName evidence="6">LysR family transcriptional regulator</fullName>
    </submittedName>
</protein>
<evidence type="ECO:0000259" key="5">
    <source>
        <dbReference type="PROSITE" id="PS50931"/>
    </source>
</evidence>
<feature type="domain" description="HTH lysR-type" evidence="5">
    <location>
        <begin position="1"/>
        <end position="58"/>
    </location>
</feature>
<dbReference type="GO" id="GO:0003677">
    <property type="term" value="F:DNA binding"/>
    <property type="evidence" value="ECO:0007669"/>
    <property type="project" value="UniProtKB-KW"/>
</dbReference>
<accession>A0A4Q7IID5</accession>
<dbReference type="Gene3D" id="3.40.190.10">
    <property type="entry name" value="Periplasmic binding protein-like II"/>
    <property type="match status" value="2"/>
</dbReference>
<comment type="similarity">
    <text evidence="1">Belongs to the LysR transcriptional regulatory family.</text>
</comment>
<keyword evidence="3" id="KW-0238">DNA-binding</keyword>
<dbReference type="Pfam" id="PF00126">
    <property type="entry name" value="HTH_1"/>
    <property type="match status" value="1"/>
</dbReference>
<dbReference type="InterPro" id="IPR036390">
    <property type="entry name" value="WH_DNA-bd_sf"/>
</dbReference>
<evidence type="ECO:0000313" key="6">
    <source>
        <dbReference type="EMBL" id="RZQ51345.1"/>
    </source>
</evidence>
<organism evidence="6 7">
    <name type="scientific">Pseudoalteromonas phenolica</name>
    <dbReference type="NCBI Taxonomy" id="161398"/>
    <lineage>
        <taxon>Bacteria</taxon>
        <taxon>Pseudomonadati</taxon>
        <taxon>Pseudomonadota</taxon>
        <taxon>Gammaproteobacteria</taxon>
        <taxon>Alteromonadales</taxon>
        <taxon>Pseudoalteromonadaceae</taxon>
        <taxon>Pseudoalteromonas</taxon>
    </lineage>
</organism>
<dbReference type="GO" id="GO:0003700">
    <property type="term" value="F:DNA-binding transcription factor activity"/>
    <property type="evidence" value="ECO:0007669"/>
    <property type="project" value="InterPro"/>
</dbReference>
<evidence type="ECO:0000256" key="4">
    <source>
        <dbReference type="ARBA" id="ARBA00023163"/>
    </source>
</evidence>
<dbReference type="PROSITE" id="PS50931">
    <property type="entry name" value="HTH_LYSR"/>
    <property type="match status" value="1"/>
</dbReference>
<keyword evidence="4" id="KW-0804">Transcription</keyword>
<sequence length="285" mass="31530">MDIDALRSFLAFIETGSFTRAAKQVHRTQAAVSMQMKKLEDDVGKCLFEKQGRLLTLSQDGRQFSHYAKQLLQLHDETLQTMRHSASNTLLRLGCPDDYADNLLPVLIQHLHAQFNNLDLRVTCLPSFKIKQLLDAGDLDLGLITRSPDSEEGQLIYQDEGVWVYNPEHSAHLKSPLPIAVFQPDCRFHQGAIEGLMKAKIPFQVVASCSSLAALLGLVKQGVAIGAIANISTGDYSMLSNAELPTLPGANIALIRSQSLRNPISQDIYEQLSQTMRTFAINISN</sequence>
<dbReference type="InterPro" id="IPR005119">
    <property type="entry name" value="LysR_subst-bd"/>
</dbReference>
<evidence type="ECO:0000313" key="7">
    <source>
        <dbReference type="Proteomes" id="UP000291338"/>
    </source>
</evidence>
<dbReference type="AlphaFoldDB" id="A0A4Q7IID5"/>
<gene>
    <name evidence="6" type="ORF">C1E23_19935</name>
</gene>
<dbReference type="Gene3D" id="1.10.10.10">
    <property type="entry name" value="Winged helix-like DNA-binding domain superfamily/Winged helix DNA-binding domain"/>
    <property type="match status" value="1"/>
</dbReference>
<dbReference type="PANTHER" id="PTHR30579">
    <property type="entry name" value="TRANSCRIPTIONAL REGULATOR"/>
    <property type="match status" value="1"/>
</dbReference>